<keyword evidence="1" id="KW-1133">Transmembrane helix</keyword>
<protein>
    <submittedName>
        <fullName evidence="2">DUF5305 domain-containing protein</fullName>
    </submittedName>
</protein>
<keyword evidence="1" id="KW-0812">Transmembrane</keyword>
<dbReference type="Pfam" id="PF17231">
    <property type="entry name" value="DUF5305"/>
    <property type="match status" value="1"/>
</dbReference>
<dbReference type="EMBL" id="JAKOAV010000022">
    <property type="protein sequence ID" value="MDF9409011.1"/>
    <property type="molecule type" value="Genomic_DNA"/>
</dbReference>
<dbReference type="AlphaFoldDB" id="A0A9X4JVV1"/>
<evidence type="ECO:0000256" key="1">
    <source>
        <dbReference type="SAM" id="Phobius"/>
    </source>
</evidence>
<accession>A0A9X4JVV1</accession>
<evidence type="ECO:0000313" key="3">
    <source>
        <dbReference type="Proteomes" id="UP001154312"/>
    </source>
</evidence>
<gene>
    <name evidence="2" type="ORF">L7E55_11675</name>
</gene>
<name>A0A9X4JVV1_9FIRM</name>
<proteinExistence type="predicted"/>
<keyword evidence="3" id="KW-1185">Reference proteome</keyword>
<keyword evidence="1" id="KW-0472">Membrane</keyword>
<dbReference type="InterPro" id="IPR035185">
    <property type="entry name" value="DUF5305"/>
</dbReference>
<dbReference type="RefSeq" id="WP_277444424.1">
    <property type="nucleotide sequence ID" value="NZ_JAKOAV010000022.1"/>
</dbReference>
<sequence>MVINLKPIKNINDQGWKHRMDRRVRLACLAMCAALLALTSFLFLKSLFWHGTARETVPLVSYNQTARVDYRVYFIPGNNLYAENSLGAGNVYMTNFVDYITTSFKYTFSADRVSEVRGEYGIVALAEALAGKENTKIWQREFVLLPKKAFSGNERTVSVQEELPLRLPEYNTFASMVIKDTELIPNEVNLTVRWNVDVEAVTDSGQIKDQIAPTLVVPLVRKAFEIGGEPVKEKPGAISATRSVPAQTDRKKAALYGAAAGLSAVILALLLRFTGGSAGRTDPLEARFRRIVKKYGYRMAVIEGEIPGERGNAIPVRSVDDLALIADELNKPVMYRPLSETDNMATFYVFDEPKLFVYELKKEG</sequence>
<feature type="transmembrane region" description="Helical" evidence="1">
    <location>
        <begin position="26"/>
        <end position="49"/>
    </location>
</feature>
<organism evidence="2 3">
    <name type="scientific">Pelotomaculum isophthalicicum JI</name>
    <dbReference type="NCBI Taxonomy" id="947010"/>
    <lineage>
        <taxon>Bacteria</taxon>
        <taxon>Bacillati</taxon>
        <taxon>Bacillota</taxon>
        <taxon>Clostridia</taxon>
        <taxon>Eubacteriales</taxon>
        <taxon>Desulfotomaculaceae</taxon>
        <taxon>Pelotomaculum</taxon>
    </lineage>
</organism>
<comment type="caution">
    <text evidence="2">The sequence shown here is derived from an EMBL/GenBank/DDBJ whole genome shotgun (WGS) entry which is preliminary data.</text>
</comment>
<reference evidence="2" key="1">
    <citation type="submission" date="2022-02" db="EMBL/GenBank/DDBJ databases">
        <authorList>
            <person name="Leng L."/>
        </authorList>
    </citation>
    <scope>NUCLEOTIDE SEQUENCE</scope>
    <source>
        <strain evidence="2">JI</strain>
    </source>
</reference>
<evidence type="ECO:0000313" key="2">
    <source>
        <dbReference type="EMBL" id="MDF9409011.1"/>
    </source>
</evidence>
<dbReference type="Proteomes" id="UP001154312">
    <property type="component" value="Unassembled WGS sequence"/>
</dbReference>